<proteinExistence type="predicted"/>
<comment type="caution">
    <text evidence="1">The sequence shown here is derived from an EMBL/GenBank/DDBJ whole genome shotgun (WGS) entry which is preliminary data.</text>
</comment>
<name>A0AAV7TYM1_PLEWA</name>
<gene>
    <name evidence="1" type="ORF">NDU88_006738</name>
</gene>
<dbReference type="AlphaFoldDB" id="A0AAV7TYM1"/>
<sequence>MQAPVKASSHEQPAPHDPAAISNAACCMAVISNASLCLIPSLPRAHSRECREPPGTSISLRLHPCRQVHKRHDRRPTQQDMTTTCETSSLFRLCC</sequence>
<dbReference type="EMBL" id="JANPWB010000006">
    <property type="protein sequence ID" value="KAJ1181531.1"/>
    <property type="molecule type" value="Genomic_DNA"/>
</dbReference>
<protein>
    <submittedName>
        <fullName evidence="1">Uncharacterized protein</fullName>
    </submittedName>
</protein>
<keyword evidence="2" id="KW-1185">Reference proteome</keyword>
<organism evidence="1 2">
    <name type="scientific">Pleurodeles waltl</name>
    <name type="common">Iberian ribbed newt</name>
    <dbReference type="NCBI Taxonomy" id="8319"/>
    <lineage>
        <taxon>Eukaryota</taxon>
        <taxon>Metazoa</taxon>
        <taxon>Chordata</taxon>
        <taxon>Craniata</taxon>
        <taxon>Vertebrata</taxon>
        <taxon>Euteleostomi</taxon>
        <taxon>Amphibia</taxon>
        <taxon>Batrachia</taxon>
        <taxon>Caudata</taxon>
        <taxon>Salamandroidea</taxon>
        <taxon>Salamandridae</taxon>
        <taxon>Pleurodelinae</taxon>
        <taxon>Pleurodeles</taxon>
    </lineage>
</organism>
<dbReference type="Proteomes" id="UP001066276">
    <property type="component" value="Chromosome 3_2"/>
</dbReference>
<evidence type="ECO:0000313" key="2">
    <source>
        <dbReference type="Proteomes" id="UP001066276"/>
    </source>
</evidence>
<evidence type="ECO:0000313" key="1">
    <source>
        <dbReference type="EMBL" id="KAJ1181531.1"/>
    </source>
</evidence>
<reference evidence="1" key="1">
    <citation type="journal article" date="2022" name="bioRxiv">
        <title>Sequencing and chromosome-scale assembly of the giantPleurodeles waltlgenome.</title>
        <authorList>
            <person name="Brown T."/>
            <person name="Elewa A."/>
            <person name="Iarovenko S."/>
            <person name="Subramanian E."/>
            <person name="Araus A.J."/>
            <person name="Petzold A."/>
            <person name="Susuki M."/>
            <person name="Suzuki K.-i.T."/>
            <person name="Hayashi T."/>
            <person name="Toyoda A."/>
            <person name="Oliveira C."/>
            <person name="Osipova E."/>
            <person name="Leigh N.D."/>
            <person name="Simon A."/>
            <person name="Yun M.H."/>
        </authorList>
    </citation>
    <scope>NUCLEOTIDE SEQUENCE</scope>
    <source>
        <strain evidence="1">20211129_DDA</strain>
        <tissue evidence="1">Liver</tissue>
    </source>
</reference>
<accession>A0AAV7TYM1</accession>